<reference evidence="3" key="1">
    <citation type="journal article" date="2006" name="Proc. Natl. Acad. Sci. U.S.A.">
        <title>Genome analysis of the smallest free-living eukaryote Ostreococcus tauri unveils many unique features.</title>
        <authorList>
            <person name="Derelle E."/>
            <person name="Ferraz C."/>
            <person name="Rombauts S."/>
            <person name="Rouze P."/>
            <person name="Worden A.Z."/>
            <person name="Robbens S."/>
            <person name="Partensky F."/>
            <person name="Degroeve S."/>
            <person name="Echeynie S."/>
            <person name="Cooke R."/>
            <person name="Saeys Y."/>
            <person name="Wuyts J."/>
            <person name="Jabbari K."/>
            <person name="Bowler C."/>
            <person name="Panaud O."/>
            <person name="Piegu B."/>
            <person name="Ball S.G."/>
            <person name="Ral J.-P."/>
            <person name="Bouget F.-Y."/>
            <person name="Piganeau G."/>
            <person name="De Baets B."/>
            <person name="Picard A."/>
            <person name="Delseny M."/>
            <person name="Demaille J."/>
            <person name="Van de Peer Y."/>
            <person name="Moreau H."/>
        </authorList>
    </citation>
    <scope>NUCLEOTIDE SEQUENCE [LARGE SCALE GENOMIC DNA]</scope>
    <source>
        <strain evidence="3">OTTH 0595 / CCAP 157/2 / RCC745</strain>
    </source>
</reference>
<evidence type="ECO:0000313" key="3">
    <source>
        <dbReference type="Proteomes" id="UP000009170"/>
    </source>
</evidence>
<evidence type="ECO:0000256" key="1">
    <source>
        <dbReference type="SAM" id="MobiDB-lite"/>
    </source>
</evidence>
<name>Q019J4_OSTTA</name>
<reference evidence="2 3" key="2">
    <citation type="journal article" date="2014" name="BMC Genomics">
        <title>An improved genome of the model marine alga Ostreococcus tauri unfolds by assessing Illumina de novo assemblies.</title>
        <authorList>
            <person name="Blanc-Mathieu R."/>
            <person name="Verhelst B."/>
            <person name="Derelle E."/>
            <person name="Rombauts S."/>
            <person name="Bouget F.Y."/>
            <person name="Carre I."/>
            <person name="Chateau A."/>
            <person name="Eyre-Walker A."/>
            <person name="Grimsley N."/>
            <person name="Moreau H."/>
            <person name="Piegu B."/>
            <person name="Rivals E."/>
            <person name="Schackwitz W."/>
            <person name="Van de Peer Y."/>
            <person name="Piganeau G."/>
        </authorList>
    </citation>
    <scope>NUCLEOTIDE SEQUENCE [LARGE SCALE GENOMIC DNA]</scope>
    <source>
        <strain evidence="3">OTTH 0595 / CCAP 157/2 / RCC745</strain>
    </source>
</reference>
<feature type="region of interest" description="Disordered" evidence="1">
    <location>
        <begin position="77"/>
        <end position="121"/>
    </location>
</feature>
<organism evidence="2 3">
    <name type="scientific">Ostreococcus tauri</name>
    <name type="common">Marine green alga</name>
    <dbReference type="NCBI Taxonomy" id="70448"/>
    <lineage>
        <taxon>Eukaryota</taxon>
        <taxon>Viridiplantae</taxon>
        <taxon>Chlorophyta</taxon>
        <taxon>Mamiellophyceae</taxon>
        <taxon>Mamiellales</taxon>
        <taxon>Bathycoccaceae</taxon>
        <taxon>Ostreococcus</taxon>
    </lineage>
</organism>
<dbReference type="InParanoid" id="Q019J4"/>
<dbReference type="KEGG" id="ota:OT_ostta05g01750"/>
<dbReference type="OrthoDB" id="10445392at2759"/>
<dbReference type="EMBL" id="CAID01000005">
    <property type="protein sequence ID" value="CAL53931.1"/>
    <property type="molecule type" value="Genomic_DNA"/>
</dbReference>
<dbReference type="OMA" id="TRLYAEM"/>
<keyword evidence="3" id="KW-1185">Reference proteome</keyword>
<protein>
    <submittedName>
        <fullName evidence="2">Unnamed product</fullName>
    </submittedName>
</protein>
<proteinExistence type="predicted"/>
<gene>
    <name evidence="2" type="ORF">OT_ostta05g01750</name>
</gene>
<dbReference type="GeneID" id="9835083"/>
<accession>Q019J4</accession>
<dbReference type="Proteomes" id="UP000009170">
    <property type="component" value="Unassembled WGS sequence"/>
</dbReference>
<sequence length="121" mass="12942">MFKGCKPSSIIARCADGRRSSEDAHSGEWGASFERFRAERNELSEHEAELAWKAQQEAMLQEEEVATRLYAEMDVLEGPGGGRASGGKIEGAASGTVRASPTAADVRAAQQADKNPFARSG</sequence>
<dbReference type="RefSeq" id="XP_003079273.1">
    <property type="nucleotide sequence ID" value="XM_003079225.1"/>
</dbReference>
<comment type="caution">
    <text evidence="2">The sequence shown here is derived from an EMBL/GenBank/DDBJ whole genome shotgun (WGS) entry which is preliminary data.</text>
</comment>
<dbReference type="AlphaFoldDB" id="Q019J4"/>
<evidence type="ECO:0000313" key="2">
    <source>
        <dbReference type="EMBL" id="CAL53931.1"/>
    </source>
</evidence>
<feature type="compositionally biased region" description="Gly residues" evidence="1">
    <location>
        <begin position="78"/>
        <end position="89"/>
    </location>
</feature>